<dbReference type="PANTHER" id="PTHR12356:SF22">
    <property type="entry name" value="PROTEIN BOBBER 2-LIKE"/>
    <property type="match status" value="1"/>
</dbReference>
<dbReference type="PANTHER" id="PTHR12356">
    <property type="entry name" value="NUCLEAR MOVEMENT PROTEIN NUDC"/>
    <property type="match status" value="1"/>
</dbReference>
<evidence type="ECO:0000256" key="1">
    <source>
        <dbReference type="SAM" id="MobiDB-lite"/>
    </source>
</evidence>
<sequence>MAILSDYEEDQQHQQSSSSSLSFKKDIILAEKEADAIAKKPEEEKKQQKENKLVPSKDNGLDMENYSWGQSLQVVTVNVLRDQSEWWKSLLEADLEIDTQKADLDIDTQKAELEPRKLSDLDSKTHFAMEKMMFDQRQKQMGLPTSDEIPKEKLMKQFMAQNPNMKFPLGAKFM</sequence>
<name>A0AAW2DZY5_9ROSI</name>
<evidence type="ECO:0000313" key="3">
    <source>
        <dbReference type="Proteomes" id="UP001459277"/>
    </source>
</evidence>
<dbReference type="EMBL" id="JAZDWU010000001">
    <property type="protein sequence ID" value="KAL0015088.1"/>
    <property type="molecule type" value="Genomic_DNA"/>
</dbReference>
<organism evidence="2 3">
    <name type="scientific">Lithocarpus litseifolius</name>
    <dbReference type="NCBI Taxonomy" id="425828"/>
    <lineage>
        <taxon>Eukaryota</taxon>
        <taxon>Viridiplantae</taxon>
        <taxon>Streptophyta</taxon>
        <taxon>Embryophyta</taxon>
        <taxon>Tracheophyta</taxon>
        <taxon>Spermatophyta</taxon>
        <taxon>Magnoliopsida</taxon>
        <taxon>eudicotyledons</taxon>
        <taxon>Gunneridae</taxon>
        <taxon>Pentapetalae</taxon>
        <taxon>rosids</taxon>
        <taxon>fabids</taxon>
        <taxon>Fagales</taxon>
        <taxon>Fagaceae</taxon>
        <taxon>Lithocarpus</taxon>
    </lineage>
</organism>
<feature type="region of interest" description="Disordered" evidence="1">
    <location>
        <begin position="1"/>
        <end position="21"/>
    </location>
</feature>
<keyword evidence="3" id="KW-1185">Reference proteome</keyword>
<dbReference type="GO" id="GO:0006457">
    <property type="term" value="P:protein folding"/>
    <property type="evidence" value="ECO:0007669"/>
    <property type="project" value="TreeGrafter"/>
</dbReference>
<dbReference type="InterPro" id="IPR037898">
    <property type="entry name" value="NudC_fam"/>
</dbReference>
<dbReference type="GO" id="GO:0005737">
    <property type="term" value="C:cytoplasm"/>
    <property type="evidence" value="ECO:0007669"/>
    <property type="project" value="TreeGrafter"/>
</dbReference>
<feature type="region of interest" description="Disordered" evidence="1">
    <location>
        <begin position="35"/>
        <end position="60"/>
    </location>
</feature>
<accession>A0AAW2DZY5</accession>
<reference evidence="2 3" key="1">
    <citation type="submission" date="2024-01" db="EMBL/GenBank/DDBJ databases">
        <title>A telomere-to-telomere, gap-free genome of sweet tea (Lithocarpus litseifolius).</title>
        <authorList>
            <person name="Zhou J."/>
        </authorList>
    </citation>
    <scope>NUCLEOTIDE SEQUENCE [LARGE SCALE GENOMIC DNA]</scope>
    <source>
        <strain evidence="2">Zhou-2022a</strain>
        <tissue evidence="2">Leaf</tissue>
    </source>
</reference>
<protein>
    <submittedName>
        <fullName evidence="2">Uncharacterized protein</fullName>
    </submittedName>
</protein>
<proteinExistence type="predicted"/>
<dbReference type="GO" id="GO:0051082">
    <property type="term" value="F:unfolded protein binding"/>
    <property type="evidence" value="ECO:0007669"/>
    <property type="project" value="TreeGrafter"/>
</dbReference>
<feature type="compositionally biased region" description="Basic and acidic residues" evidence="1">
    <location>
        <begin position="35"/>
        <end position="52"/>
    </location>
</feature>
<evidence type="ECO:0000313" key="2">
    <source>
        <dbReference type="EMBL" id="KAL0015088.1"/>
    </source>
</evidence>
<gene>
    <name evidence="2" type="ORF">SO802_002157</name>
</gene>
<dbReference type="Proteomes" id="UP001459277">
    <property type="component" value="Unassembled WGS sequence"/>
</dbReference>
<dbReference type="AlphaFoldDB" id="A0AAW2DZY5"/>
<comment type="caution">
    <text evidence="2">The sequence shown here is derived from an EMBL/GenBank/DDBJ whole genome shotgun (WGS) entry which is preliminary data.</text>
</comment>